<evidence type="ECO:0000259" key="5">
    <source>
        <dbReference type="PROSITE" id="PS01124"/>
    </source>
</evidence>
<dbReference type="Pfam" id="PF12833">
    <property type="entry name" value="HTH_18"/>
    <property type="match status" value="1"/>
</dbReference>
<dbReference type="Pfam" id="PF17853">
    <property type="entry name" value="GGDEF_2"/>
    <property type="match status" value="1"/>
</dbReference>
<feature type="transmembrane region" description="Helical" evidence="4">
    <location>
        <begin position="300"/>
        <end position="320"/>
    </location>
</feature>
<dbReference type="Proteomes" id="UP001527099">
    <property type="component" value="Unassembled WGS sequence"/>
</dbReference>
<evidence type="ECO:0000313" key="7">
    <source>
        <dbReference type="Proteomes" id="UP001527099"/>
    </source>
</evidence>
<proteinExistence type="predicted"/>
<keyword evidence="4" id="KW-0812">Transmembrane</keyword>
<sequence length="772" mass="87832">MSLARIRFNKRSVIVTWLISYISVLLIPIIISGILYAAAWHVVESEVNRANKSALEQMEQAIDNSLRGIERLSLEIALSKMVTGFMNTVKPLTDSDYYDLVSIANDLRVYQTANDFIEQIYIYYRNSDTVISTRDHTNSRMLFEKIREKDGMSYEEWAKFFEKPYIQEYAPITFREDGHAVKAVMYAKSVILANPDHPGAVILFVIKDSKLLDNIPSTSDKTSIAVLDKENRLIASTGIESRTDFLDYDNLSGKNGMFISEDSGKRAAVSYITSSSTGWKYISTIPAELYDDKMKYMKKLIYASVILSLIMGGLVTYLFLRKNYNPINLLIRSFSVKSGISFHEGSNEYGFLQDALNNTFAEKEQIDRRLHQHRDAIRSHFLQGLLKGRSEQNVPIHESLAAHDIQLASPYFAVLLFHIEHYGKFEIDEYAAPEKVRMLHFIIMNVAEEVIGHHNRAFITEVDNMQACIVNFGTDPDSQELKRIAEQVKSFLLDHFHVHLTVAISGIHQELYGIPPAYQQTLAALEYRLVMGSGEIIGYDDLPSSETVRQSRSYYYPLSVEHQLINFVKSGDFEKSSAIIDEIIEINVSDASLSVPLAKCLMFDLTSTLLKTMDEIGTSSNNRALIVKTDQIDRLMSSSTIKEMKVQIREVLSQVCRFIQDDRGQDHNQLSQQVIDYVKSNYAEENLNISMVGDKFGLTPSYLSKQFKAQTGEALLDFISRTRLEEAKRLLSLQVLSVTDIAKKVGYSDMNTFNRIFKKFEGITPGKYKDIQ</sequence>
<dbReference type="InterPro" id="IPR041522">
    <property type="entry name" value="CdaR_GGDEF"/>
</dbReference>
<accession>A0ABT4GB80</accession>
<dbReference type="Gene3D" id="1.10.10.60">
    <property type="entry name" value="Homeodomain-like"/>
    <property type="match status" value="2"/>
</dbReference>
<protein>
    <submittedName>
        <fullName evidence="6">Helix-turn-helix domain-containing protein</fullName>
    </submittedName>
</protein>
<keyword evidence="4" id="KW-1133">Transmembrane helix</keyword>
<keyword evidence="1" id="KW-0805">Transcription regulation</keyword>
<reference evidence="6 7" key="1">
    <citation type="submission" date="2022-05" db="EMBL/GenBank/DDBJ databases">
        <title>Genome Sequencing of Bee-Associated Microbes.</title>
        <authorList>
            <person name="Dunlap C."/>
        </authorList>
    </citation>
    <scope>NUCLEOTIDE SEQUENCE [LARGE SCALE GENOMIC DNA]</scope>
    <source>
        <strain evidence="6 7">NRRL B-14421</strain>
    </source>
</reference>
<keyword evidence="7" id="KW-1185">Reference proteome</keyword>
<evidence type="ECO:0000256" key="4">
    <source>
        <dbReference type="SAM" id="Phobius"/>
    </source>
</evidence>
<dbReference type="PROSITE" id="PS01124">
    <property type="entry name" value="HTH_ARAC_FAMILY_2"/>
    <property type="match status" value="1"/>
</dbReference>
<keyword evidence="2" id="KW-0238">DNA-binding</keyword>
<dbReference type="InterPro" id="IPR018060">
    <property type="entry name" value="HTH_AraC"/>
</dbReference>
<evidence type="ECO:0000256" key="1">
    <source>
        <dbReference type="ARBA" id="ARBA00023015"/>
    </source>
</evidence>
<keyword evidence="4" id="KW-0472">Membrane</keyword>
<comment type="caution">
    <text evidence="6">The sequence shown here is derived from an EMBL/GenBank/DDBJ whole genome shotgun (WGS) entry which is preliminary data.</text>
</comment>
<evidence type="ECO:0000256" key="2">
    <source>
        <dbReference type="ARBA" id="ARBA00023125"/>
    </source>
</evidence>
<dbReference type="EMBL" id="JAMDMX010000034">
    <property type="protein sequence ID" value="MCY9693446.1"/>
    <property type="molecule type" value="Genomic_DNA"/>
</dbReference>
<keyword evidence="3" id="KW-0804">Transcription</keyword>
<dbReference type="SMART" id="SM00342">
    <property type="entry name" value="HTH_ARAC"/>
    <property type="match status" value="1"/>
</dbReference>
<feature type="transmembrane region" description="Helical" evidence="4">
    <location>
        <begin position="18"/>
        <end position="43"/>
    </location>
</feature>
<gene>
    <name evidence="6" type="ORF">M5X19_11150</name>
</gene>
<dbReference type="RefSeq" id="WP_268615016.1">
    <property type="nucleotide sequence ID" value="NZ_JAMDMX010000034.1"/>
</dbReference>
<dbReference type="PRINTS" id="PR00032">
    <property type="entry name" value="HTHARAC"/>
</dbReference>
<dbReference type="PANTHER" id="PTHR43280:SF2">
    <property type="entry name" value="HTH-TYPE TRANSCRIPTIONAL REGULATOR EXSA"/>
    <property type="match status" value="1"/>
</dbReference>
<dbReference type="PANTHER" id="PTHR43280">
    <property type="entry name" value="ARAC-FAMILY TRANSCRIPTIONAL REGULATOR"/>
    <property type="match status" value="1"/>
</dbReference>
<name>A0ABT4GB80_9BACL</name>
<dbReference type="InterPro" id="IPR020449">
    <property type="entry name" value="Tscrpt_reg_AraC-type_HTH"/>
</dbReference>
<evidence type="ECO:0000256" key="3">
    <source>
        <dbReference type="ARBA" id="ARBA00023163"/>
    </source>
</evidence>
<dbReference type="SUPFAM" id="SSF46689">
    <property type="entry name" value="Homeodomain-like"/>
    <property type="match status" value="1"/>
</dbReference>
<dbReference type="InterPro" id="IPR009057">
    <property type="entry name" value="Homeodomain-like_sf"/>
</dbReference>
<feature type="domain" description="HTH araC/xylS-type" evidence="5">
    <location>
        <begin position="672"/>
        <end position="771"/>
    </location>
</feature>
<organism evidence="6 7">
    <name type="scientific">Paenibacillus alginolyticus</name>
    <dbReference type="NCBI Taxonomy" id="59839"/>
    <lineage>
        <taxon>Bacteria</taxon>
        <taxon>Bacillati</taxon>
        <taxon>Bacillota</taxon>
        <taxon>Bacilli</taxon>
        <taxon>Bacillales</taxon>
        <taxon>Paenibacillaceae</taxon>
        <taxon>Paenibacillus</taxon>
    </lineage>
</organism>
<evidence type="ECO:0000313" key="6">
    <source>
        <dbReference type="EMBL" id="MCY9693446.1"/>
    </source>
</evidence>